<keyword evidence="2" id="KW-1185">Reference proteome</keyword>
<comment type="caution">
    <text evidence="1">The sequence shown here is derived from an EMBL/GenBank/DDBJ whole genome shotgun (WGS) entry which is preliminary data.</text>
</comment>
<gene>
    <name evidence="1" type="ORF">DHETER_LOCUS3159</name>
</gene>
<protein>
    <submittedName>
        <fullName evidence="1">9719_t:CDS:1</fullName>
    </submittedName>
</protein>
<name>A0ACA9L486_9GLOM</name>
<sequence>MNLQALKKNKYSKLKRSLEDFKKTRKKPKKDSKYYVNISEDEYKKPEDKPEDDKNSSKELEENEDSSEEPEDNEDSFEESEEYEDSSEEELDEVVKSRKI</sequence>
<proteinExistence type="predicted"/>
<accession>A0ACA9L486</accession>
<organism evidence="1 2">
    <name type="scientific">Dentiscutata heterogama</name>
    <dbReference type="NCBI Taxonomy" id="1316150"/>
    <lineage>
        <taxon>Eukaryota</taxon>
        <taxon>Fungi</taxon>
        <taxon>Fungi incertae sedis</taxon>
        <taxon>Mucoromycota</taxon>
        <taxon>Glomeromycotina</taxon>
        <taxon>Glomeromycetes</taxon>
        <taxon>Diversisporales</taxon>
        <taxon>Gigasporaceae</taxon>
        <taxon>Dentiscutata</taxon>
    </lineage>
</organism>
<reference evidence="1" key="1">
    <citation type="submission" date="2021-06" db="EMBL/GenBank/DDBJ databases">
        <authorList>
            <person name="Kallberg Y."/>
            <person name="Tangrot J."/>
            <person name="Rosling A."/>
        </authorList>
    </citation>
    <scope>NUCLEOTIDE SEQUENCE</scope>
    <source>
        <strain evidence="1">IL203A</strain>
    </source>
</reference>
<dbReference type="Proteomes" id="UP000789702">
    <property type="component" value="Unassembled WGS sequence"/>
</dbReference>
<evidence type="ECO:0000313" key="2">
    <source>
        <dbReference type="Proteomes" id="UP000789702"/>
    </source>
</evidence>
<dbReference type="EMBL" id="CAJVPU010002624">
    <property type="protein sequence ID" value="CAG8504436.1"/>
    <property type="molecule type" value="Genomic_DNA"/>
</dbReference>
<evidence type="ECO:0000313" key="1">
    <source>
        <dbReference type="EMBL" id="CAG8504436.1"/>
    </source>
</evidence>